<protein>
    <submittedName>
        <fullName evidence="2">Phage head morphogenesis protein</fullName>
    </submittedName>
</protein>
<sequence length="269" mass="29414">MISLPHDHQIQLRVGDALARSMAASNVLGRLSVVTSVRQKSGKSVPVASSTRRRLDFAESDDLTIDANLRLPNDGAAEYIRNLTPVTRLLFDGLTSQYKKLAFTLAGTADTRLIEKVRDELAEAARDGSTSGTFQAAIDRITSAEGVEKLNAFTLDTAFNTAMARAHSAGRYEQLQDTTTKAILPYWQYMTVGDGRVRPEHAILDGFQALADDPVWLKIYPPNGFNCRCIVIGLLMSEVSDEARAGGGLERLPMLARLKVPQAGFEKSF</sequence>
<reference evidence="3" key="1">
    <citation type="journal article" date="2019" name="Int. J. Syst. Evol. Microbiol.">
        <title>The Global Catalogue of Microorganisms (GCM) 10K type strain sequencing project: providing services to taxonomists for standard genome sequencing and annotation.</title>
        <authorList>
            <consortium name="The Broad Institute Genomics Platform"/>
            <consortium name="The Broad Institute Genome Sequencing Center for Infectious Disease"/>
            <person name="Wu L."/>
            <person name="Ma J."/>
        </authorList>
    </citation>
    <scope>NUCLEOTIDE SEQUENCE [LARGE SCALE GENOMIC DNA]</scope>
    <source>
        <strain evidence="3">CGMCC 1.16026</strain>
    </source>
</reference>
<dbReference type="Proteomes" id="UP001596391">
    <property type="component" value="Unassembled WGS sequence"/>
</dbReference>
<dbReference type="NCBIfam" id="TIGR01641">
    <property type="entry name" value="phageSPP1_gp7"/>
    <property type="match status" value="1"/>
</dbReference>
<evidence type="ECO:0000313" key="2">
    <source>
        <dbReference type="EMBL" id="MFC6645456.1"/>
    </source>
</evidence>
<evidence type="ECO:0000259" key="1">
    <source>
        <dbReference type="Pfam" id="PF04233"/>
    </source>
</evidence>
<dbReference type="InterPro" id="IPR006528">
    <property type="entry name" value="Phage_head_morphogenesis_dom"/>
</dbReference>
<organism evidence="2 3">
    <name type="scientific">Granulicella cerasi</name>
    <dbReference type="NCBI Taxonomy" id="741063"/>
    <lineage>
        <taxon>Bacteria</taxon>
        <taxon>Pseudomonadati</taxon>
        <taxon>Acidobacteriota</taxon>
        <taxon>Terriglobia</taxon>
        <taxon>Terriglobales</taxon>
        <taxon>Acidobacteriaceae</taxon>
        <taxon>Granulicella</taxon>
    </lineage>
</organism>
<feature type="domain" description="Phage head morphogenesis" evidence="1">
    <location>
        <begin position="116"/>
        <end position="232"/>
    </location>
</feature>
<keyword evidence="3" id="KW-1185">Reference proteome</keyword>
<proteinExistence type="predicted"/>
<name>A0ABW1Z8D1_9BACT</name>
<dbReference type="Pfam" id="PF04233">
    <property type="entry name" value="Phage_Mu_F"/>
    <property type="match status" value="1"/>
</dbReference>
<dbReference type="EMBL" id="JBHSWI010000001">
    <property type="protein sequence ID" value="MFC6645456.1"/>
    <property type="molecule type" value="Genomic_DNA"/>
</dbReference>
<comment type="caution">
    <text evidence="2">The sequence shown here is derived from an EMBL/GenBank/DDBJ whole genome shotgun (WGS) entry which is preliminary data.</text>
</comment>
<evidence type="ECO:0000313" key="3">
    <source>
        <dbReference type="Proteomes" id="UP001596391"/>
    </source>
</evidence>
<gene>
    <name evidence="2" type="ORF">ACFQBQ_07625</name>
</gene>
<dbReference type="RefSeq" id="WP_263371825.1">
    <property type="nucleotide sequence ID" value="NZ_JAGSYD010000003.1"/>
</dbReference>
<accession>A0ABW1Z8D1</accession>